<keyword evidence="3" id="KW-1185">Reference proteome</keyword>
<protein>
    <submittedName>
        <fullName evidence="2">Uncharacterized protein</fullName>
    </submittedName>
</protein>
<gene>
    <name evidence="2" type="ORF">PG999_007426</name>
</gene>
<feature type="transmembrane region" description="Helical" evidence="1">
    <location>
        <begin position="83"/>
        <end position="104"/>
    </location>
</feature>
<keyword evidence="1" id="KW-0472">Membrane</keyword>
<accession>A0AAW0QYA5</accession>
<name>A0AAW0QYA5_9PEZI</name>
<evidence type="ECO:0000313" key="3">
    <source>
        <dbReference type="Proteomes" id="UP001392437"/>
    </source>
</evidence>
<comment type="caution">
    <text evidence="2">The sequence shown here is derived from an EMBL/GenBank/DDBJ whole genome shotgun (WGS) entry which is preliminary data.</text>
</comment>
<reference evidence="2 3" key="1">
    <citation type="submission" date="2023-01" db="EMBL/GenBank/DDBJ databases">
        <title>Analysis of 21 Apiospora genomes using comparative genomics revels a genus with tremendous synthesis potential of carbohydrate active enzymes and secondary metabolites.</title>
        <authorList>
            <person name="Sorensen T."/>
        </authorList>
    </citation>
    <scope>NUCLEOTIDE SEQUENCE [LARGE SCALE GENOMIC DNA]</scope>
    <source>
        <strain evidence="2 3">CBS 117206</strain>
    </source>
</reference>
<keyword evidence="1" id="KW-0812">Transmembrane</keyword>
<dbReference type="AlphaFoldDB" id="A0AAW0QYA5"/>
<keyword evidence="1" id="KW-1133">Transmembrane helix</keyword>
<sequence>MASISSEHQPEAPSGIREIHPSWHIIQTVATTAVEPADPGRRSIDGQSRVLDTSSSQVAIEPKSRLARIWRAFRGFSNTWGDFFLKLITFLAFLIAAVAVWPSISSASDGHKAELIAEWTARKDFMESCEAVSAP</sequence>
<dbReference type="Proteomes" id="UP001392437">
    <property type="component" value="Unassembled WGS sequence"/>
</dbReference>
<organism evidence="2 3">
    <name type="scientific">Apiospora kogelbergensis</name>
    <dbReference type="NCBI Taxonomy" id="1337665"/>
    <lineage>
        <taxon>Eukaryota</taxon>
        <taxon>Fungi</taxon>
        <taxon>Dikarya</taxon>
        <taxon>Ascomycota</taxon>
        <taxon>Pezizomycotina</taxon>
        <taxon>Sordariomycetes</taxon>
        <taxon>Xylariomycetidae</taxon>
        <taxon>Amphisphaeriales</taxon>
        <taxon>Apiosporaceae</taxon>
        <taxon>Apiospora</taxon>
    </lineage>
</organism>
<evidence type="ECO:0000256" key="1">
    <source>
        <dbReference type="SAM" id="Phobius"/>
    </source>
</evidence>
<dbReference type="EMBL" id="JAQQWP010000006">
    <property type="protein sequence ID" value="KAK8115357.1"/>
    <property type="molecule type" value="Genomic_DNA"/>
</dbReference>
<proteinExistence type="predicted"/>
<evidence type="ECO:0000313" key="2">
    <source>
        <dbReference type="EMBL" id="KAK8115357.1"/>
    </source>
</evidence>